<dbReference type="AlphaFoldDB" id="A0A3P8G403"/>
<gene>
    <name evidence="1" type="ORF">ECPE_LOCUS2053</name>
</gene>
<evidence type="ECO:0000313" key="2">
    <source>
        <dbReference type="Proteomes" id="UP000272942"/>
    </source>
</evidence>
<reference evidence="1 2" key="1">
    <citation type="submission" date="2018-11" db="EMBL/GenBank/DDBJ databases">
        <authorList>
            <consortium name="Pathogen Informatics"/>
        </authorList>
    </citation>
    <scope>NUCLEOTIDE SEQUENCE [LARGE SCALE GENOMIC DNA]</scope>
    <source>
        <strain evidence="1 2">Egypt</strain>
    </source>
</reference>
<keyword evidence="2" id="KW-1185">Reference proteome</keyword>
<dbReference type="OrthoDB" id="9977309at2759"/>
<accession>A0A3P8G403</accession>
<organism evidence="1 2">
    <name type="scientific">Echinostoma caproni</name>
    <dbReference type="NCBI Taxonomy" id="27848"/>
    <lineage>
        <taxon>Eukaryota</taxon>
        <taxon>Metazoa</taxon>
        <taxon>Spiralia</taxon>
        <taxon>Lophotrochozoa</taxon>
        <taxon>Platyhelminthes</taxon>
        <taxon>Trematoda</taxon>
        <taxon>Digenea</taxon>
        <taxon>Plagiorchiida</taxon>
        <taxon>Echinostomata</taxon>
        <taxon>Echinostomatoidea</taxon>
        <taxon>Echinostomatidae</taxon>
        <taxon>Echinostoma</taxon>
    </lineage>
</organism>
<sequence>MNALNGGVVRLRPAIHFVQRLLDASDVGDRVDSVKSKLLSRLHKFQIRYLEKSGTHTKGDNSFYCNTDGFLAYRCKDMAVEILLHLANNMSVE</sequence>
<protein>
    <submittedName>
        <fullName evidence="1">Uncharacterized protein</fullName>
    </submittedName>
</protein>
<proteinExistence type="predicted"/>
<dbReference type="Proteomes" id="UP000272942">
    <property type="component" value="Unassembled WGS sequence"/>
</dbReference>
<dbReference type="EMBL" id="UZAN01039391">
    <property type="protein sequence ID" value="VDP65274.1"/>
    <property type="molecule type" value="Genomic_DNA"/>
</dbReference>
<dbReference type="Gene3D" id="3.40.190.80">
    <property type="match status" value="1"/>
</dbReference>
<name>A0A3P8G403_9TREM</name>
<evidence type="ECO:0000313" key="1">
    <source>
        <dbReference type="EMBL" id="VDP65274.1"/>
    </source>
</evidence>